<dbReference type="AlphaFoldDB" id="D1CTP5"/>
<dbReference type="EMBL" id="DQ403646">
    <property type="protein sequence ID" value="ABD75199.1"/>
    <property type="molecule type" value="Genomic_DNA"/>
</dbReference>
<proteinExistence type="predicted"/>
<protein>
    <submittedName>
        <fullName evidence="2">Putative sulfatase</fullName>
    </submittedName>
</protein>
<dbReference type="Gene3D" id="3.40.720.10">
    <property type="entry name" value="Alkaline Phosphatase, subunit A"/>
    <property type="match status" value="1"/>
</dbReference>
<reference evidence="2" key="1">
    <citation type="submission" date="2006-02" db="EMBL/GenBank/DDBJ databases">
        <title>Sampling the accessory genome of the Sinorhizobium genus by suppressive subtractive hybridization.</title>
        <authorList>
            <person name="Moulin L."/>
            <person name="Ghazoui Z."/>
            <person name="Young P."/>
        </authorList>
    </citation>
    <scope>NUCLEOTIDE SEQUENCE</scope>
    <source>
        <strain evidence="2">LMG7834</strain>
    </source>
</reference>
<sequence>TKIAPWSNFSDDLSASRGALSASDDFYRNRPRTKEELVGYIGYYCDLMTMLDHEIGRLLDYVDRSGLAKDTLVVFTSDRGDMTGAHGMAGSSIKVCPITGPCGYPWSSAIHRCKAAGGTAW</sequence>
<feature type="non-terminal residue" evidence="2">
    <location>
        <position position="1"/>
    </location>
</feature>
<feature type="domain" description="Sulfatase N-terminal" evidence="1">
    <location>
        <begin position="31"/>
        <end position="86"/>
    </location>
</feature>
<dbReference type="InterPro" id="IPR017850">
    <property type="entry name" value="Alkaline_phosphatase_core_sf"/>
</dbReference>
<name>D1CTP5_SINTE</name>
<evidence type="ECO:0000259" key="1">
    <source>
        <dbReference type="Pfam" id="PF00884"/>
    </source>
</evidence>
<dbReference type="Pfam" id="PF00884">
    <property type="entry name" value="Sulfatase"/>
    <property type="match status" value="1"/>
</dbReference>
<feature type="non-terminal residue" evidence="2">
    <location>
        <position position="121"/>
    </location>
</feature>
<accession>D1CTP5</accession>
<dbReference type="SUPFAM" id="SSF53649">
    <property type="entry name" value="Alkaline phosphatase-like"/>
    <property type="match status" value="1"/>
</dbReference>
<organism evidence="2">
    <name type="scientific">Sinorhizobium terangae</name>
    <dbReference type="NCBI Taxonomy" id="110322"/>
    <lineage>
        <taxon>Bacteria</taxon>
        <taxon>Pseudomonadati</taxon>
        <taxon>Pseudomonadota</taxon>
        <taxon>Alphaproteobacteria</taxon>
        <taxon>Hyphomicrobiales</taxon>
        <taxon>Rhizobiaceae</taxon>
        <taxon>Sinorhizobium/Ensifer group</taxon>
        <taxon>Sinorhizobium</taxon>
    </lineage>
</organism>
<dbReference type="InterPro" id="IPR000917">
    <property type="entry name" value="Sulfatase_N"/>
</dbReference>
<evidence type="ECO:0000313" key="2">
    <source>
        <dbReference type="EMBL" id="ABD75199.1"/>
    </source>
</evidence>